<dbReference type="EMBL" id="DF196819">
    <property type="protein sequence ID" value="GAD29776.1"/>
    <property type="molecule type" value="Genomic_DNA"/>
</dbReference>
<dbReference type="eggNOG" id="ENOG5033DQT">
    <property type="taxonomic scope" value="Bacteria"/>
</dbReference>
<dbReference type="RefSeq" id="WP_023932297.1">
    <property type="nucleotide sequence ID" value="NZ_DF196819.1"/>
</dbReference>
<evidence type="ECO:0000313" key="3">
    <source>
        <dbReference type="Proteomes" id="UP000030675"/>
    </source>
</evidence>
<evidence type="ECO:0000256" key="1">
    <source>
        <dbReference type="SAM" id="Phobius"/>
    </source>
</evidence>
<dbReference type="AlphaFoldDB" id="A0A0U1P4W6"/>
<dbReference type="HOGENOM" id="CLU_139764_0_0_6"/>
<name>A0A0U1P4W6_PHOLE</name>
<evidence type="ECO:0000313" key="2">
    <source>
        <dbReference type="EMBL" id="GAD29776.1"/>
    </source>
</evidence>
<organism evidence="2 3">
    <name type="scientific">Photobacterium leiognathi lrivu.4.1</name>
    <dbReference type="NCBI Taxonomy" id="1248232"/>
    <lineage>
        <taxon>Bacteria</taxon>
        <taxon>Pseudomonadati</taxon>
        <taxon>Pseudomonadota</taxon>
        <taxon>Gammaproteobacteria</taxon>
        <taxon>Vibrionales</taxon>
        <taxon>Vibrionaceae</taxon>
        <taxon>Photobacterium</taxon>
    </lineage>
</organism>
<protein>
    <submittedName>
        <fullName evidence="2">Uncharacterized protein</fullName>
    </submittedName>
</protein>
<feature type="transmembrane region" description="Helical" evidence="1">
    <location>
        <begin position="12"/>
        <end position="30"/>
    </location>
</feature>
<reference evidence="3" key="1">
    <citation type="submission" date="2012-12" db="EMBL/GenBank/DDBJ databases">
        <title>Genome Sequence of Photobacterium leiognathi lrivu.4.1.</title>
        <authorList>
            <person name="Urbanczyk H."/>
            <person name="Ogura Y."/>
            <person name="Hayashi T."/>
            <person name="Dunlap P.V."/>
        </authorList>
    </citation>
    <scope>NUCLEOTIDE SEQUENCE [LARGE SCALE GENOMIC DNA]</scope>
    <source>
        <strain evidence="3">lrivu.4.1</strain>
    </source>
</reference>
<proteinExistence type="predicted"/>
<keyword evidence="1" id="KW-0812">Transmembrane</keyword>
<sequence length="151" mass="16773">MAAEKLTRGRLIQILVLMTVLVSAFIWRTVTYNSPEQEVKVEDSAKTCLLDTQNCQYTSSNKTVELSLLTKELTAQTPIKLQVSNIDVKPIGVVSGVSMNMGTVPVVFTKQGDNTWIGEFTVPACTHNEMTWGVDIRINDQPIKAQFVVKK</sequence>
<keyword evidence="1" id="KW-1133">Transmembrane helix</keyword>
<accession>A0A0U1P4W6</accession>
<dbReference type="Proteomes" id="UP000030675">
    <property type="component" value="Unassembled WGS sequence"/>
</dbReference>
<gene>
    <name evidence="2" type="ORF">PLEI_1429</name>
</gene>
<keyword evidence="1" id="KW-0472">Membrane</keyword>